<gene>
    <name evidence="2" type="ORF">BN946_scf185014.g99</name>
</gene>
<organism evidence="2 3">
    <name type="scientific">Pycnoporus cinnabarinus</name>
    <name type="common">Cinnabar-red polypore</name>
    <name type="synonym">Trametes cinnabarina</name>
    <dbReference type="NCBI Taxonomy" id="5643"/>
    <lineage>
        <taxon>Eukaryota</taxon>
        <taxon>Fungi</taxon>
        <taxon>Dikarya</taxon>
        <taxon>Basidiomycota</taxon>
        <taxon>Agaricomycotina</taxon>
        <taxon>Agaricomycetes</taxon>
        <taxon>Polyporales</taxon>
        <taxon>Polyporaceae</taxon>
        <taxon>Trametes</taxon>
    </lineage>
</organism>
<proteinExistence type="predicted"/>
<accession>A0A060SN12</accession>
<keyword evidence="3" id="KW-1185">Reference proteome</keyword>
<dbReference type="Proteomes" id="UP000029665">
    <property type="component" value="Unassembled WGS sequence"/>
</dbReference>
<dbReference type="EMBL" id="CCBP010000122">
    <property type="protein sequence ID" value="CDO73629.1"/>
    <property type="molecule type" value="Genomic_DNA"/>
</dbReference>
<dbReference type="OrthoDB" id="3059868at2759"/>
<protein>
    <submittedName>
        <fullName evidence="2">Uncharacterized protein</fullName>
    </submittedName>
</protein>
<dbReference type="HOGENOM" id="CLU_051890_0_0_1"/>
<dbReference type="AlphaFoldDB" id="A0A060SN12"/>
<evidence type="ECO:0000313" key="3">
    <source>
        <dbReference type="Proteomes" id="UP000029665"/>
    </source>
</evidence>
<sequence length="323" mass="35973">MYAVITPTQSLWPQHYLSLARSVAASNTKCIRLSLGTLYRDLLDDVVELRSSGEHLPSLFAGQLGADASLHLDVEPSWWFKLIWWMLCCNLRSGSVELRPNSKHKHANTPATDNSQLVLTPPPPYPRLLDDPPDVASAPPSTLFYSVLYENAPSISLDCVPYHALESAIRRLQGSLTTGSHLTIGFTTRAGPHAHSLRHPDAVISALPFFPRAYMKRRKWSFGGEADGARTTTPLFLTLPHALALFTSGPTPLTVELVRNVSQEYAMFLRRSVHDLEDDREIRDAFVREWGVAGWREERVCTAWEAALINAGLLAGWAIVVRK</sequence>
<evidence type="ECO:0000256" key="1">
    <source>
        <dbReference type="SAM" id="MobiDB-lite"/>
    </source>
</evidence>
<comment type="caution">
    <text evidence="2">The sequence shown here is derived from an EMBL/GenBank/DDBJ whole genome shotgun (WGS) entry which is preliminary data.</text>
</comment>
<dbReference type="OMA" id="PFFPRAY"/>
<feature type="region of interest" description="Disordered" evidence="1">
    <location>
        <begin position="101"/>
        <end position="124"/>
    </location>
</feature>
<name>A0A060SN12_PYCCI</name>
<evidence type="ECO:0000313" key="2">
    <source>
        <dbReference type="EMBL" id="CDO73629.1"/>
    </source>
</evidence>
<reference evidence="2" key="1">
    <citation type="submission" date="2014-01" db="EMBL/GenBank/DDBJ databases">
        <title>The genome of the white-rot fungus Pycnoporus cinnabarinus: a basidiomycete model with a versatile arsenal for lignocellulosic biomass breakdown.</title>
        <authorList>
            <person name="Levasseur A."/>
            <person name="Lomascolo A."/>
            <person name="Ruiz-Duenas F.J."/>
            <person name="Uzan E."/>
            <person name="Piumi F."/>
            <person name="Kues U."/>
            <person name="Ram A.F.J."/>
            <person name="Murat C."/>
            <person name="Haon M."/>
            <person name="Benoit I."/>
            <person name="Arfi Y."/>
            <person name="Chevret D."/>
            <person name="Drula E."/>
            <person name="Kwon M.J."/>
            <person name="Gouret P."/>
            <person name="Lesage-Meessen L."/>
            <person name="Lombard V."/>
            <person name="Mariette J."/>
            <person name="Noirot C."/>
            <person name="Park J."/>
            <person name="Patyshakuliyeva A."/>
            <person name="Wieneger R.A.B."/>
            <person name="Wosten H.A.B."/>
            <person name="Martin F."/>
            <person name="Coutinho P.M."/>
            <person name="de Vries R."/>
            <person name="Martinez A.T."/>
            <person name="Klopp C."/>
            <person name="Pontarotti P."/>
            <person name="Henrissat B."/>
            <person name="Record E."/>
        </authorList>
    </citation>
    <scope>NUCLEOTIDE SEQUENCE [LARGE SCALE GENOMIC DNA]</scope>
    <source>
        <strain evidence="2">BRFM137</strain>
    </source>
</reference>
<feature type="compositionally biased region" description="Polar residues" evidence="1">
    <location>
        <begin position="109"/>
        <end position="118"/>
    </location>
</feature>